<dbReference type="Proteomes" id="UP000186609">
    <property type="component" value="Chromosome"/>
</dbReference>
<keyword evidence="1" id="KW-0732">Signal</keyword>
<keyword evidence="4" id="KW-1185">Reference proteome</keyword>
<sequence>MKLFFLAMASALGLASTAATAGPLVTDWQYTVNARFDTSSPTFSSSGGSQYVSSDMISWGAANANPAPVNTGNSDTSRSGITITNTPATGSVVTNGAAGAVNTYTHYNNAISGTFGTLQTATVNSTLTLTSISPVTGVSYGPVTVSYAINFLETPNTTPCVAASPTPCNDIFVIEGLLNNAFTVDGNTYYASFFESSNALTPLPNAVCEAASAADNCLGFTTVEGQANAFTFNLLITSAPVTVNVPEPSSLALLGLGLAAVAASRRRGQKQA</sequence>
<accession>A0A1P8JUZ3</accession>
<evidence type="ECO:0000259" key="2">
    <source>
        <dbReference type="Pfam" id="PF07589"/>
    </source>
</evidence>
<dbReference type="AlphaFoldDB" id="A0A1P8JUZ3"/>
<protein>
    <recommendedName>
        <fullName evidence="2">Ice-binding protein C-terminal domain-containing protein</fullName>
    </recommendedName>
</protein>
<dbReference type="KEGG" id="rhy:RD110_10520"/>
<dbReference type="STRING" id="1842727.RD110_10520"/>
<dbReference type="EMBL" id="CP019236">
    <property type="protein sequence ID" value="APW37565.1"/>
    <property type="molecule type" value="Genomic_DNA"/>
</dbReference>
<dbReference type="NCBIfam" id="NF038125">
    <property type="entry name" value="PEP_CTERM_THxN"/>
    <property type="match status" value="1"/>
</dbReference>
<evidence type="ECO:0000256" key="1">
    <source>
        <dbReference type="SAM" id="SignalP"/>
    </source>
</evidence>
<evidence type="ECO:0000313" key="4">
    <source>
        <dbReference type="Proteomes" id="UP000186609"/>
    </source>
</evidence>
<dbReference type="InterPro" id="IPR013424">
    <property type="entry name" value="Ice-binding_C"/>
</dbReference>
<organism evidence="3 4">
    <name type="scientific">Rhodoferax koreensis</name>
    <dbReference type="NCBI Taxonomy" id="1842727"/>
    <lineage>
        <taxon>Bacteria</taxon>
        <taxon>Pseudomonadati</taxon>
        <taxon>Pseudomonadota</taxon>
        <taxon>Betaproteobacteria</taxon>
        <taxon>Burkholderiales</taxon>
        <taxon>Comamonadaceae</taxon>
        <taxon>Rhodoferax</taxon>
    </lineage>
</organism>
<feature type="domain" description="Ice-binding protein C-terminal" evidence="2">
    <location>
        <begin position="245"/>
        <end position="266"/>
    </location>
</feature>
<dbReference type="NCBIfam" id="TIGR02595">
    <property type="entry name" value="PEP_CTERM"/>
    <property type="match status" value="1"/>
</dbReference>
<feature type="signal peptide" evidence="1">
    <location>
        <begin position="1"/>
        <end position="21"/>
    </location>
</feature>
<proteinExistence type="predicted"/>
<name>A0A1P8JUZ3_9BURK</name>
<evidence type="ECO:0000313" key="3">
    <source>
        <dbReference type="EMBL" id="APW37565.1"/>
    </source>
</evidence>
<feature type="chain" id="PRO_5012817491" description="Ice-binding protein C-terminal domain-containing protein" evidence="1">
    <location>
        <begin position="22"/>
        <end position="272"/>
    </location>
</feature>
<dbReference type="Pfam" id="PF07589">
    <property type="entry name" value="PEP-CTERM"/>
    <property type="match status" value="1"/>
</dbReference>
<reference evidence="3 4" key="1">
    <citation type="submission" date="2017-01" db="EMBL/GenBank/DDBJ databases">
        <authorList>
            <person name="Mah S.A."/>
            <person name="Swanson W.J."/>
            <person name="Moy G.W."/>
            <person name="Vacquier V.D."/>
        </authorList>
    </citation>
    <scope>NUCLEOTIDE SEQUENCE [LARGE SCALE GENOMIC DNA]</scope>
    <source>
        <strain evidence="3 4">DCY110</strain>
    </source>
</reference>
<gene>
    <name evidence="3" type="ORF">RD110_10520</name>
</gene>